<keyword evidence="6" id="KW-0969">Cilium</keyword>
<feature type="compositionally biased region" description="Polar residues" evidence="9">
    <location>
        <begin position="543"/>
        <end position="556"/>
    </location>
</feature>
<feature type="compositionally biased region" description="Low complexity" evidence="9">
    <location>
        <begin position="634"/>
        <end position="645"/>
    </location>
</feature>
<evidence type="ECO:0000256" key="3">
    <source>
        <dbReference type="ARBA" id="ARBA00006453"/>
    </source>
</evidence>
<keyword evidence="4" id="KW-0433">Leucine-rich repeat</keyword>
<evidence type="ECO:0000256" key="6">
    <source>
        <dbReference type="ARBA" id="ARBA00023069"/>
    </source>
</evidence>
<feature type="region of interest" description="Disordered" evidence="9">
    <location>
        <begin position="280"/>
        <end position="366"/>
    </location>
</feature>
<feature type="compositionally biased region" description="Polar residues" evidence="9">
    <location>
        <begin position="399"/>
        <end position="411"/>
    </location>
</feature>
<evidence type="ECO:0000256" key="5">
    <source>
        <dbReference type="ARBA" id="ARBA00022737"/>
    </source>
</evidence>
<comment type="subcellular location">
    <subcellularLocation>
        <location evidence="2">Cell projection</location>
        <location evidence="2">Cilium</location>
    </subcellularLocation>
</comment>
<feature type="compositionally biased region" description="Basic and acidic residues" evidence="9">
    <location>
        <begin position="355"/>
        <end position="366"/>
    </location>
</feature>
<keyword evidence="11" id="KW-1185">Reference proteome</keyword>
<dbReference type="Gene3D" id="3.80.10.10">
    <property type="entry name" value="Ribonuclease Inhibitor"/>
    <property type="match status" value="2"/>
</dbReference>
<evidence type="ECO:0000256" key="9">
    <source>
        <dbReference type="SAM" id="MobiDB-lite"/>
    </source>
</evidence>
<feature type="region of interest" description="Disordered" evidence="9">
    <location>
        <begin position="531"/>
        <end position="559"/>
    </location>
</feature>
<dbReference type="RefSeq" id="XP_050498706.1">
    <property type="nucleotide sequence ID" value="XM_050642749.1"/>
</dbReference>
<dbReference type="EnsemblMetazoa" id="XM_050642749.1">
    <property type="protein sequence ID" value="XP_050498706.1"/>
    <property type="gene ID" value="LOC114324515"/>
</dbReference>
<evidence type="ECO:0000313" key="11">
    <source>
        <dbReference type="Proteomes" id="UP001652700"/>
    </source>
</evidence>
<evidence type="ECO:0000256" key="4">
    <source>
        <dbReference type="ARBA" id="ARBA00022614"/>
    </source>
</evidence>
<feature type="compositionally biased region" description="Acidic residues" evidence="9">
    <location>
        <begin position="313"/>
        <end position="334"/>
    </location>
</feature>
<organism evidence="10 11">
    <name type="scientific">Diabrotica virgifera virgifera</name>
    <name type="common">western corn rootworm</name>
    <dbReference type="NCBI Taxonomy" id="50390"/>
    <lineage>
        <taxon>Eukaryota</taxon>
        <taxon>Metazoa</taxon>
        <taxon>Ecdysozoa</taxon>
        <taxon>Arthropoda</taxon>
        <taxon>Hexapoda</taxon>
        <taxon>Insecta</taxon>
        <taxon>Pterygota</taxon>
        <taxon>Neoptera</taxon>
        <taxon>Endopterygota</taxon>
        <taxon>Coleoptera</taxon>
        <taxon>Polyphaga</taxon>
        <taxon>Cucujiformia</taxon>
        <taxon>Chrysomeloidea</taxon>
        <taxon>Chrysomelidae</taxon>
        <taxon>Galerucinae</taxon>
        <taxon>Diabroticina</taxon>
        <taxon>Diabroticites</taxon>
        <taxon>Diabrotica</taxon>
    </lineage>
</organism>
<feature type="region of interest" description="Disordered" evidence="9">
    <location>
        <begin position="398"/>
        <end position="422"/>
    </location>
</feature>
<protein>
    <recommendedName>
        <fullName evidence="8">Dynein axonemal assembly factor 1 homolog</fullName>
    </recommendedName>
</protein>
<feature type="compositionally biased region" description="Basic and acidic residues" evidence="9">
    <location>
        <begin position="1291"/>
        <end position="1316"/>
    </location>
</feature>
<proteinExistence type="inferred from homology"/>
<feature type="region of interest" description="Disordered" evidence="9">
    <location>
        <begin position="628"/>
        <end position="678"/>
    </location>
</feature>
<dbReference type="PANTHER" id="PTHR45973">
    <property type="entry name" value="PROTEIN PHOSPHATASE 1 REGULATORY SUBUNIT SDS22-RELATED"/>
    <property type="match status" value="1"/>
</dbReference>
<dbReference type="InterPro" id="IPR032675">
    <property type="entry name" value="LRR_dom_sf"/>
</dbReference>
<dbReference type="Proteomes" id="UP001652700">
    <property type="component" value="Unplaced"/>
</dbReference>
<comment type="function">
    <text evidence="1">Cilium-specific protein required for cilia structures.</text>
</comment>
<feature type="compositionally biased region" description="Acidic residues" evidence="9">
    <location>
        <begin position="1327"/>
        <end position="1337"/>
    </location>
</feature>
<dbReference type="SUPFAM" id="SSF52075">
    <property type="entry name" value="Outer arm dynein light chain 1"/>
    <property type="match status" value="1"/>
</dbReference>
<dbReference type="InterPro" id="IPR001611">
    <property type="entry name" value="Leu-rich_rpt"/>
</dbReference>
<evidence type="ECO:0000313" key="10">
    <source>
        <dbReference type="EnsemblMetazoa" id="XP_050498706.1"/>
    </source>
</evidence>
<feature type="compositionally biased region" description="Basic and acidic residues" evidence="9">
    <location>
        <begin position="280"/>
        <end position="290"/>
    </location>
</feature>
<dbReference type="PANTHER" id="PTHR45973:SF9">
    <property type="entry name" value="LEUCINE-RICH REPEAT-CONTAINING PROTEIN 46"/>
    <property type="match status" value="1"/>
</dbReference>
<evidence type="ECO:0000256" key="8">
    <source>
        <dbReference type="ARBA" id="ARBA00024433"/>
    </source>
</evidence>
<dbReference type="SMART" id="SM00365">
    <property type="entry name" value="LRR_SD22"/>
    <property type="match status" value="4"/>
</dbReference>
<feature type="compositionally biased region" description="Basic and acidic residues" evidence="9">
    <location>
        <begin position="533"/>
        <end position="542"/>
    </location>
</feature>
<accession>A0ABM5JL87</accession>
<dbReference type="PROSITE" id="PS51450">
    <property type="entry name" value="LRR"/>
    <property type="match status" value="4"/>
</dbReference>
<sequence length="1364" mass="158891">MSIIKEIPTRNEELLKKEEYRGNSVLDELCKGPRMTKEYLLKHCKEQKLYRTPYLNDVLYLHFKGFSYIENLEEYTGLRCLWLENNGIKQISGLDNQTELRSIFLHYNLIKKIENLESCALLDTINISYNQIKKIENLDCIKSLHTLNMSHNFVEKLEDFEHLEKLLELSVLDLSNNHVDDPLIVEVVGRMPGLRVLNLMGNPVIRKIPAYRKTMILACKQLQYLDDRPVFPRDRACAEAWERGGVTEETAERQRWCEREHQRIMDSVNALIRIRDRHLEDRRQQQHCDSGHGTSVGDSESDADSSNEIIVPNDEDEQINQAESSDENDQDDDPPYNYGASNDDEPTSSSSDSDEFMKDRQVENPREYEEYRERIFDFSTKTFKSRFMIEEIIGDDELPSTSKANTMQLESETIAADSDKYEKEKEMTDDFNTYIDYTQKNNEVQKDSDITKNVDNTLENKTEADFEKVFDKIDATEIRDTIAATRLRAKEAAIEAVKRSQSTSLSMTFEEFLESRMDPNKIVTENNTVEDFPPEKEIEKQNGTEGLNSSKKNNGPNIKLGSLLLSEIREQASDSDDTDTEESTIGDDNCFENVHKRKETFLYSDCKSPYNLVEGNETDLFNEEVSLNNKNDTNELNSNLTSNENKNFESKDDYNFKGDDNQSNSSSESGPIEVDPLEGNLNTTLQCEVSENHPILIKDVDQSEKSEFEIINEVTELNKFNEIDDSVNFSNTIDENTESKAQLSENSNLNLEEEDKFEDAVDDFSIYENDTVVETLHSEDISDNKHSLNNCNDDVTDRDNKLTYLEKNNVTISEEVEVEESAPNEDSSSTRDEIKEILRTEIRKLTNDETSVQYLINEDIKAKRNKQTECPHNMFYVELDKSDKTEAKKPLGQQGDGPGEFIIPQTVKTKEEIRRMLSSIPEENTDDGREYREILQWKLQIPDNTIQILEPIQQEKTLEEKEGILKLLTMNRKLGKDEDEKEYTIKPAGNIIEEGDVIMYPKTCRENPVYSKPLITYAEKEVRPSEIIIQDTHKQLTMSQNFSVFQQNQSQVVDESNRETKQEPSTSQNALVASKNISEIRLQMSEFNKTFDEFKQKYAEPREKILKDYNEAVQRELIIVDKLMKAQESLFQKKKERKYIPRRPIREDLKLKDFKKHYMEMGLEFDDEESSSNDEKATNKIDLKENNGIDEIEYTKVNEDSYMHNQFNADYEDCQDRIKNIKDCFKSIAEQVDKENNEEHPSGFDFQRFMERVISEEVELGKTLEAYPNNKAEELKEQMKIFEEELITYHHEDKQEDTNQETVKEKERQAEQHEDHEDQQENTNQENMEEKETQEDEVTIKKDNNEPKRRVTYSLEMQLAKDLK</sequence>
<feature type="region of interest" description="Disordered" evidence="9">
    <location>
        <begin position="1291"/>
        <end position="1364"/>
    </location>
</feature>
<comment type="similarity">
    <text evidence="3">Belongs to the DNAAF1 family.</text>
</comment>
<name>A0ABM5JL87_DIAVI</name>
<keyword evidence="7" id="KW-0966">Cell projection</keyword>
<evidence type="ECO:0000256" key="2">
    <source>
        <dbReference type="ARBA" id="ARBA00004138"/>
    </source>
</evidence>
<dbReference type="Pfam" id="PF14580">
    <property type="entry name" value="LRR_9"/>
    <property type="match status" value="1"/>
</dbReference>
<feature type="compositionally biased region" description="Basic and acidic residues" evidence="9">
    <location>
        <begin position="1338"/>
        <end position="1349"/>
    </location>
</feature>
<feature type="compositionally biased region" description="Basic and acidic residues" evidence="9">
    <location>
        <begin position="646"/>
        <end position="660"/>
    </location>
</feature>
<dbReference type="InterPro" id="IPR050576">
    <property type="entry name" value="Cilia_flagella_integrity"/>
</dbReference>
<reference evidence="10" key="1">
    <citation type="submission" date="2025-05" db="UniProtKB">
        <authorList>
            <consortium name="EnsemblMetazoa"/>
        </authorList>
    </citation>
    <scope>IDENTIFICATION</scope>
</reference>
<evidence type="ECO:0000256" key="7">
    <source>
        <dbReference type="ARBA" id="ARBA00023273"/>
    </source>
</evidence>
<evidence type="ECO:0000256" key="1">
    <source>
        <dbReference type="ARBA" id="ARBA00003843"/>
    </source>
</evidence>
<keyword evidence="5" id="KW-0677">Repeat</keyword>
<dbReference type="GeneID" id="114324515"/>